<dbReference type="OrthoDB" id="7068853at2"/>
<evidence type="ECO:0000313" key="2">
    <source>
        <dbReference type="Proteomes" id="UP000017813"/>
    </source>
</evidence>
<dbReference type="eggNOG" id="ENOG5033ISP">
    <property type="taxonomic scope" value="Bacteria"/>
</dbReference>
<dbReference type="KEGG" id="smur:BWP33_11190"/>
<name>U6Q3Q7_9NEIS</name>
<dbReference type="HOGENOM" id="CLU_1577447_0_0_4"/>
<reference evidence="1 2" key="1">
    <citation type="submission" date="2010-03" db="EMBL/GenBank/DDBJ databases">
        <authorList>
            <consortium name="The Broad Institute Genome Sequencing Platform"/>
            <person name="Ward D."/>
            <person name="Earl A."/>
            <person name="Feldgarden M."/>
            <person name="Gevers D."/>
            <person name="Young S."/>
            <person name="Zeng Q."/>
            <person name="Koehrsen M."/>
            <person name="Alvarado L."/>
            <person name="Berlin A.M."/>
            <person name="Borenstein D."/>
            <person name="Chapman S.B."/>
            <person name="Chen Z."/>
            <person name="Engels R."/>
            <person name="Freedman E."/>
            <person name="Gellesch M."/>
            <person name="Goldberg J."/>
            <person name="Griggs A."/>
            <person name="Gujja S."/>
            <person name="Heilman E.R."/>
            <person name="Heiman D.I."/>
            <person name="Hepburn T.A."/>
            <person name="Howarth C."/>
            <person name="Jen D."/>
            <person name="Larson L."/>
            <person name="Mehta T."/>
            <person name="Park D."/>
            <person name="Pearson M."/>
            <person name="Richards J."/>
            <person name="Roberts A."/>
            <person name="Saif S."/>
            <person name="Shea T.D."/>
            <person name="Shenoy N."/>
            <person name="Sisk P."/>
            <person name="Stolte C."/>
            <person name="Sykes S.N."/>
            <person name="Walk T."/>
            <person name="White J."/>
            <person name="Yandava C."/>
            <person name="Izard J."/>
            <person name="Baranova O.V."/>
            <person name="Blanton J.M."/>
            <person name="Tanner A.C."/>
            <person name="Dewhirst F."/>
            <person name="Haas B."/>
            <person name="Nusbaum C."/>
            <person name="Birren B."/>
        </authorList>
    </citation>
    <scope>NUCLEOTIDE SEQUENCE [LARGE SCALE GENOMIC DNA]</scope>
    <source>
        <strain evidence="1 2">ATCC 29453</strain>
    </source>
</reference>
<accession>U6Q3Q7</accession>
<gene>
    <name evidence="1" type="ORF">HMPREF9021_02603</name>
</gene>
<dbReference type="STRING" id="641147.HMPREF9021_02603"/>
<evidence type="ECO:0000313" key="1">
    <source>
        <dbReference type="EMBL" id="EJZ50171.1"/>
    </source>
</evidence>
<proteinExistence type="predicted"/>
<comment type="caution">
    <text evidence="1">The sequence shown here is derived from an EMBL/GenBank/DDBJ whole genome shotgun (WGS) entry which is preliminary data.</text>
</comment>
<protein>
    <submittedName>
        <fullName evidence="1">Uncharacterized protein</fullName>
    </submittedName>
</protein>
<dbReference type="RefSeq" id="WP_002642389.1">
    <property type="nucleotide sequence ID" value="NZ_CP019448.1"/>
</dbReference>
<dbReference type="Proteomes" id="UP000017813">
    <property type="component" value="Unassembled WGS sequence"/>
</dbReference>
<dbReference type="EMBL" id="ADCY02000044">
    <property type="protein sequence ID" value="EJZ50171.1"/>
    <property type="molecule type" value="Genomic_DNA"/>
</dbReference>
<keyword evidence="2" id="KW-1185">Reference proteome</keyword>
<sequence length="169" mass="19102">MCNQGKKGEMQVTELISQMGQLNNSHVDFVRHTTTNTPDSGHDVGLYHTEKNFDEMIAISTGNLSEFSDPKEDDSKKMQTRIDVKNENNKITKPVAQKFIADIKKHPDCKGHLLLGDNGLTKGAEDVFREAKENYPDKKIDYISNEGVQNLRKAAITQLQKQNDKDKLK</sequence>
<organism evidence="1 2">
    <name type="scientific">Simonsiella muelleri ATCC 29453</name>
    <dbReference type="NCBI Taxonomy" id="641147"/>
    <lineage>
        <taxon>Bacteria</taxon>
        <taxon>Pseudomonadati</taxon>
        <taxon>Pseudomonadota</taxon>
        <taxon>Betaproteobacteria</taxon>
        <taxon>Neisseriales</taxon>
        <taxon>Neisseriaceae</taxon>
        <taxon>Simonsiella</taxon>
    </lineage>
</organism>
<reference evidence="1 2" key="2">
    <citation type="submission" date="2011-10" db="EMBL/GenBank/DDBJ databases">
        <title>The Genome Sequence of Simonsiella muelleri ATCC 29453.</title>
        <authorList>
            <consortium name="The Broad Institute Genome Sequencing Platform"/>
            <consortium name="The Broad Institute Genome Sequencing Center for Infectious Disease"/>
            <person name="Earl A."/>
            <person name="Ward D."/>
            <person name="Feldgarden M."/>
            <person name="Gevers D."/>
            <person name="Izard J."/>
            <person name="Baranova O.V."/>
            <person name="Blanton J.M."/>
            <person name="Tanner A.C."/>
            <person name="Dewhirst F."/>
            <person name="Young S.K."/>
            <person name="Zeng Q."/>
            <person name="Gargeya S."/>
            <person name="Fitzgerald M."/>
            <person name="Haas B."/>
            <person name="Abouelleil A."/>
            <person name="Alvarado L."/>
            <person name="Arachchi H.M."/>
            <person name="Berlin A."/>
            <person name="Brown A."/>
            <person name="Chapman S.B."/>
            <person name="Chen Z."/>
            <person name="Dunbar C."/>
            <person name="Freedman E."/>
            <person name="Gearin G."/>
            <person name="Goldberg J."/>
            <person name="Griggs A."/>
            <person name="Gujja S."/>
            <person name="Heiman D."/>
            <person name="Howarth C."/>
            <person name="Larson L."/>
            <person name="Lui A."/>
            <person name="MacDonald P.J.P."/>
            <person name="Montmayeur A."/>
            <person name="Murphy C."/>
            <person name="Neiman D."/>
            <person name="Pearson M."/>
            <person name="Priest M."/>
            <person name="Roberts A."/>
            <person name="Saif S."/>
            <person name="Shea T."/>
            <person name="Shenoy N."/>
            <person name="Sisk P."/>
            <person name="Stolte C."/>
            <person name="Sykes S."/>
            <person name="Wortman J."/>
            <person name="Nusbaum C."/>
            <person name="Birren B."/>
        </authorList>
    </citation>
    <scope>NUCLEOTIDE SEQUENCE [LARGE SCALE GENOMIC DNA]</scope>
    <source>
        <strain evidence="1 2">ATCC 29453</strain>
    </source>
</reference>
<dbReference type="AlphaFoldDB" id="U6Q3Q7"/>